<dbReference type="Proteomes" id="UP001054837">
    <property type="component" value="Unassembled WGS sequence"/>
</dbReference>
<proteinExistence type="predicted"/>
<keyword evidence="1" id="KW-1133">Transmembrane helix</keyword>
<comment type="caution">
    <text evidence="2">The sequence shown here is derived from an EMBL/GenBank/DDBJ whole genome shotgun (WGS) entry which is preliminary data.</text>
</comment>
<protein>
    <submittedName>
        <fullName evidence="2">Uncharacterized protein</fullName>
    </submittedName>
</protein>
<keyword evidence="1" id="KW-0812">Transmembrane</keyword>
<evidence type="ECO:0000313" key="2">
    <source>
        <dbReference type="EMBL" id="GIY58549.1"/>
    </source>
</evidence>
<sequence>MNVKKGGDVFQFGIPSRARHKNSFVFAFARFSAPIQELNALRGRLVRDRVPHSPKPTLHGYVYNREKNRAVFRFPLVLLSFLIFLAHCVVKCFSYLISSS</sequence>
<feature type="transmembrane region" description="Helical" evidence="1">
    <location>
        <begin position="74"/>
        <end position="97"/>
    </location>
</feature>
<name>A0AAV4ULW8_9ARAC</name>
<keyword evidence="1" id="KW-0472">Membrane</keyword>
<gene>
    <name evidence="2" type="ORF">CDAR_607801</name>
</gene>
<reference evidence="2 3" key="1">
    <citation type="submission" date="2021-06" db="EMBL/GenBank/DDBJ databases">
        <title>Caerostris darwini draft genome.</title>
        <authorList>
            <person name="Kono N."/>
            <person name="Arakawa K."/>
        </authorList>
    </citation>
    <scope>NUCLEOTIDE SEQUENCE [LARGE SCALE GENOMIC DNA]</scope>
</reference>
<organism evidence="2 3">
    <name type="scientific">Caerostris darwini</name>
    <dbReference type="NCBI Taxonomy" id="1538125"/>
    <lineage>
        <taxon>Eukaryota</taxon>
        <taxon>Metazoa</taxon>
        <taxon>Ecdysozoa</taxon>
        <taxon>Arthropoda</taxon>
        <taxon>Chelicerata</taxon>
        <taxon>Arachnida</taxon>
        <taxon>Araneae</taxon>
        <taxon>Araneomorphae</taxon>
        <taxon>Entelegynae</taxon>
        <taxon>Araneoidea</taxon>
        <taxon>Araneidae</taxon>
        <taxon>Caerostris</taxon>
    </lineage>
</organism>
<keyword evidence="3" id="KW-1185">Reference proteome</keyword>
<dbReference type="AlphaFoldDB" id="A0AAV4ULW8"/>
<evidence type="ECO:0000313" key="3">
    <source>
        <dbReference type="Proteomes" id="UP001054837"/>
    </source>
</evidence>
<dbReference type="EMBL" id="BPLQ01011519">
    <property type="protein sequence ID" value="GIY58549.1"/>
    <property type="molecule type" value="Genomic_DNA"/>
</dbReference>
<accession>A0AAV4ULW8</accession>
<evidence type="ECO:0000256" key="1">
    <source>
        <dbReference type="SAM" id="Phobius"/>
    </source>
</evidence>